<evidence type="ECO:0000256" key="3">
    <source>
        <dbReference type="ARBA" id="ARBA00008746"/>
    </source>
</evidence>
<evidence type="ECO:0000256" key="9">
    <source>
        <dbReference type="ARBA" id="ARBA00022692"/>
    </source>
</evidence>
<dbReference type="SMART" id="SM00831">
    <property type="entry name" value="Cation_ATPase_N"/>
    <property type="match status" value="1"/>
</dbReference>
<dbReference type="Pfam" id="PF13246">
    <property type="entry name" value="Cation_ATPase"/>
    <property type="match status" value="1"/>
</dbReference>
<reference evidence="20 21" key="1">
    <citation type="submission" date="2018-06" db="EMBL/GenBank/DDBJ databases">
        <title>Genomic Encyclopedia of Type Strains, Phase IV (KMG-IV): sequencing the most valuable type-strain genomes for metagenomic binning, comparative biology and taxonomic classification.</title>
        <authorList>
            <person name="Goeker M."/>
        </authorList>
    </citation>
    <scope>NUCLEOTIDE SEQUENCE [LARGE SCALE GENOMIC DNA]</scope>
    <source>
        <strain evidence="20 21">DSM 24875</strain>
    </source>
</reference>
<keyword evidence="6" id="KW-1003">Cell membrane</keyword>
<dbReference type="InterPro" id="IPR018303">
    <property type="entry name" value="ATPase_P-typ_P_site"/>
</dbReference>
<evidence type="ECO:0000256" key="5">
    <source>
        <dbReference type="ARBA" id="ARBA00013555"/>
    </source>
</evidence>
<dbReference type="InterPro" id="IPR023299">
    <property type="entry name" value="ATPase_P-typ_cyto_dom_N"/>
</dbReference>
<evidence type="ECO:0000256" key="8">
    <source>
        <dbReference type="ARBA" id="ARBA00022553"/>
    </source>
</evidence>
<feature type="transmembrane region" description="Helical" evidence="18">
    <location>
        <begin position="782"/>
        <end position="802"/>
    </location>
</feature>
<evidence type="ECO:0000256" key="6">
    <source>
        <dbReference type="ARBA" id="ARBA00022475"/>
    </source>
</evidence>
<evidence type="ECO:0000256" key="13">
    <source>
        <dbReference type="ARBA" id="ARBA00022967"/>
    </source>
</evidence>
<dbReference type="Gene3D" id="2.70.150.10">
    <property type="entry name" value="Calcium-transporting ATPase, cytoplasmic transduction domain A"/>
    <property type="match status" value="1"/>
</dbReference>
<keyword evidence="7" id="KW-0997">Cell inner membrane</keyword>
<dbReference type="InterPro" id="IPR059000">
    <property type="entry name" value="ATPase_P-type_domA"/>
</dbReference>
<dbReference type="InterPro" id="IPR006068">
    <property type="entry name" value="ATPase_P-typ_cation-transptr_C"/>
</dbReference>
<evidence type="ECO:0000259" key="19">
    <source>
        <dbReference type="SMART" id="SM00831"/>
    </source>
</evidence>
<feature type="transmembrane region" description="Helical" evidence="18">
    <location>
        <begin position="850"/>
        <end position="873"/>
    </location>
</feature>
<evidence type="ECO:0000256" key="18">
    <source>
        <dbReference type="SAM" id="Phobius"/>
    </source>
</evidence>
<keyword evidence="9 18" id="KW-0812">Transmembrane</keyword>
<dbReference type="NCBIfam" id="TIGR01494">
    <property type="entry name" value="ATPase_P-type"/>
    <property type="match status" value="2"/>
</dbReference>
<keyword evidence="13" id="KW-1278">Translocase</keyword>
<evidence type="ECO:0000256" key="2">
    <source>
        <dbReference type="ARBA" id="ARBA00004429"/>
    </source>
</evidence>
<keyword evidence="11" id="KW-0067">ATP-binding</keyword>
<dbReference type="OrthoDB" id="391538at2"/>
<comment type="catalytic activity">
    <reaction evidence="17">
        <text>Mg(2+)(out) + ATP + H2O = Mg(2+)(in) + ADP + phosphate + H(+)</text>
        <dbReference type="Rhea" id="RHEA:10260"/>
        <dbReference type="ChEBI" id="CHEBI:15377"/>
        <dbReference type="ChEBI" id="CHEBI:15378"/>
        <dbReference type="ChEBI" id="CHEBI:18420"/>
        <dbReference type="ChEBI" id="CHEBI:30616"/>
        <dbReference type="ChEBI" id="CHEBI:43474"/>
        <dbReference type="ChEBI" id="CHEBI:456216"/>
        <dbReference type="EC" id="7.2.2.14"/>
    </reaction>
</comment>
<dbReference type="InterPro" id="IPR006415">
    <property type="entry name" value="P-type_ATPase_IIIB"/>
</dbReference>
<feature type="transmembrane region" description="Helical" evidence="18">
    <location>
        <begin position="753"/>
        <end position="776"/>
    </location>
</feature>
<comment type="caution">
    <text evidence="20">The sequence shown here is derived from an EMBL/GenBank/DDBJ whole genome shotgun (WGS) entry which is preliminary data.</text>
</comment>
<evidence type="ECO:0000256" key="15">
    <source>
        <dbReference type="ARBA" id="ARBA00023136"/>
    </source>
</evidence>
<dbReference type="GO" id="GO:0015444">
    <property type="term" value="F:P-type magnesium transporter activity"/>
    <property type="evidence" value="ECO:0007669"/>
    <property type="project" value="UniProtKB-EC"/>
</dbReference>
<dbReference type="SFLD" id="SFLDS00003">
    <property type="entry name" value="Haloacid_Dehalogenase"/>
    <property type="match status" value="1"/>
</dbReference>
<keyword evidence="8" id="KW-0597">Phosphoprotein</keyword>
<keyword evidence="21" id="KW-1185">Reference proteome</keyword>
<dbReference type="Proteomes" id="UP000253529">
    <property type="component" value="Unassembled WGS sequence"/>
</dbReference>
<proteinExistence type="inferred from homology"/>
<dbReference type="InterPro" id="IPR044492">
    <property type="entry name" value="P_typ_ATPase_HD_dom"/>
</dbReference>
<protein>
    <recommendedName>
        <fullName evidence="5">Magnesium-transporting ATPase, P-type 1</fullName>
        <ecNumber evidence="4">7.2.2.14</ecNumber>
    </recommendedName>
    <alternativeName>
        <fullName evidence="16">Mg(2+) transport ATPase, P-type 1</fullName>
    </alternativeName>
</protein>
<comment type="function">
    <text evidence="1">Mediates magnesium influx to the cytosol.</text>
</comment>
<dbReference type="InterPro" id="IPR004014">
    <property type="entry name" value="ATPase_P-typ_cation-transptr_N"/>
</dbReference>
<dbReference type="GO" id="GO:0005524">
    <property type="term" value="F:ATP binding"/>
    <property type="evidence" value="ECO:0007669"/>
    <property type="project" value="UniProtKB-KW"/>
</dbReference>
<evidence type="ECO:0000256" key="1">
    <source>
        <dbReference type="ARBA" id="ARBA00003954"/>
    </source>
</evidence>
<dbReference type="SFLD" id="SFLDG00002">
    <property type="entry name" value="C1.7:_P-type_atpase_like"/>
    <property type="match status" value="1"/>
</dbReference>
<evidence type="ECO:0000313" key="21">
    <source>
        <dbReference type="Proteomes" id="UP000253529"/>
    </source>
</evidence>
<keyword evidence="10" id="KW-0547">Nucleotide-binding</keyword>
<dbReference type="SUPFAM" id="SSF81653">
    <property type="entry name" value="Calcium ATPase, transduction domain A"/>
    <property type="match status" value="1"/>
</dbReference>
<dbReference type="InterPro" id="IPR023214">
    <property type="entry name" value="HAD_sf"/>
</dbReference>
<dbReference type="PANTHER" id="PTHR42861">
    <property type="entry name" value="CALCIUM-TRANSPORTING ATPASE"/>
    <property type="match status" value="1"/>
</dbReference>
<feature type="transmembrane region" description="Helical" evidence="18">
    <location>
        <begin position="822"/>
        <end position="844"/>
    </location>
</feature>
<evidence type="ECO:0000256" key="7">
    <source>
        <dbReference type="ARBA" id="ARBA00022519"/>
    </source>
</evidence>
<dbReference type="NCBIfam" id="TIGR01524">
    <property type="entry name" value="ATPase-IIIB_Mg"/>
    <property type="match status" value="1"/>
</dbReference>
<gene>
    <name evidence="20" type="ORF">DFR50_11976</name>
</gene>
<keyword evidence="15 18" id="KW-0472">Membrane</keyword>
<dbReference type="GO" id="GO:0016887">
    <property type="term" value="F:ATP hydrolysis activity"/>
    <property type="evidence" value="ECO:0007669"/>
    <property type="project" value="InterPro"/>
</dbReference>
<dbReference type="RefSeq" id="WP_113890526.1">
    <property type="nucleotide sequence ID" value="NZ_QNRK01000019.1"/>
</dbReference>
<accession>A0A366F9K5</accession>
<dbReference type="Pfam" id="PF00689">
    <property type="entry name" value="Cation_ATPase_C"/>
    <property type="match status" value="1"/>
</dbReference>
<evidence type="ECO:0000256" key="10">
    <source>
        <dbReference type="ARBA" id="ARBA00022741"/>
    </source>
</evidence>
<feature type="transmembrane region" description="Helical" evidence="18">
    <location>
        <begin position="276"/>
        <end position="296"/>
    </location>
</feature>
<comment type="similarity">
    <text evidence="3">Belongs to the cation transport ATPase (P-type) (TC 3.A.3) family. Type IIIB subfamily.</text>
</comment>
<keyword evidence="14 18" id="KW-1133">Transmembrane helix</keyword>
<dbReference type="PROSITE" id="PS00154">
    <property type="entry name" value="ATPASE_E1_E2"/>
    <property type="match status" value="1"/>
</dbReference>
<dbReference type="EMBL" id="QNRK01000019">
    <property type="protein sequence ID" value="RBP10405.1"/>
    <property type="molecule type" value="Genomic_DNA"/>
</dbReference>
<dbReference type="InterPro" id="IPR036412">
    <property type="entry name" value="HAD-like_sf"/>
</dbReference>
<dbReference type="Pfam" id="PF00122">
    <property type="entry name" value="E1-E2_ATPase"/>
    <property type="match status" value="1"/>
</dbReference>
<evidence type="ECO:0000256" key="16">
    <source>
        <dbReference type="ARBA" id="ARBA00029806"/>
    </source>
</evidence>
<evidence type="ECO:0000256" key="17">
    <source>
        <dbReference type="ARBA" id="ARBA00047295"/>
    </source>
</evidence>
<name>A0A366F9K5_9HYPH</name>
<evidence type="ECO:0000256" key="14">
    <source>
        <dbReference type="ARBA" id="ARBA00022989"/>
    </source>
</evidence>
<dbReference type="Gene3D" id="3.40.50.1000">
    <property type="entry name" value="HAD superfamily/HAD-like"/>
    <property type="match status" value="1"/>
</dbReference>
<organism evidence="20 21">
    <name type="scientific">Roseiarcus fermentans</name>
    <dbReference type="NCBI Taxonomy" id="1473586"/>
    <lineage>
        <taxon>Bacteria</taxon>
        <taxon>Pseudomonadati</taxon>
        <taxon>Pseudomonadota</taxon>
        <taxon>Alphaproteobacteria</taxon>
        <taxon>Hyphomicrobiales</taxon>
        <taxon>Roseiarcaceae</taxon>
        <taxon>Roseiarcus</taxon>
    </lineage>
</organism>
<feature type="transmembrane region" description="Helical" evidence="18">
    <location>
        <begin position="93"/>
        <end position="126"/>
    </location>
</feature>
<feature type="transmembrane region" description="Helical" evidence="18">
    <location>
        <begin position="302"/>
        <end position="327"/>
    </location>
</feature>
<dbReference type="SFLD" id="SFLDF00027">
    <property type="entry name" value="p-type_atpase"/>
    <property type="match status" value="1"/>
</dbReference>
<feature type="domain" description="Cation-transporting P-type ATPase N-terminal" evidence="19">
    <location>
        <begin position="36"/>
        <end position="109"/>
    </location>
</feature>
<dbReference type="InterPro" id="IPR001757">
    <property type="entry name" value="P_typ_ATPase"/>
</dbReference>
<comment type="subcellular location">
    <subcellularLocation>
        <location evidence="2">Cell inner membrane</location>
        <topology evidence="2">Multi-pass membrane protein</topology>
    </subcellularLocation>
</comment>
<dbReference type="SUPFAM" id="SSF56784">
    <property type="entry name" value="HAD-like"/>
    <property type="match status" value="1"/>
</dbReference>
<dbReference type="Pfam" id="PF00690">
    <property type="entry name" value="Cation_ATPase_N"/>
    <property type="match status" value="1"/>
</dbReference>
<dbReference type="InterPro" id="IPR023298">
    <property type="entry name" value="ATPase_P-typ_TM_dom_sf"/>
</dbReference>
<evidence type="ECO:0000256" key="12">
    <source>
        <dbReference type="ARBA" id="ARBA00022842"/>
    </source>
</evidence>
<dbReference type="GO" id="GO:0005886">
    <property type="term" value="C:plasma membrane"/>
    <property type="evidence" value="ECO:0007669"/>
    <property type="project" value="UniProtKB-SubCell"/>
</dbReference>
<evidence type="ECO:0000256" key="11">
    <source>
        <dbReference type="ARBA" id="ARBA00022840"/>
    </source>
</evidence>
<sequence length="886" mass="94609">MTLLEIDNKAVIPPPPTAAAPVAPAAVGSGEPGPDQIWQESASRLLARLKTKIGGLTTAESRSRLALYGANDASDVKTVPLWRQFLVRFENPLIIILLIASGVSAVTGGAASFVVIAVIVMLSVVFDFVQDVRAQNAVASLRASVSVQATVRRDGVAVSVPISQLAPGDIVELVAGDLVPADSRLLESRDLYVNQALLTGEPYPAEKSVSDTASGEENPAGASNVVFAGTSVISGTATILICRTGSRSALGQLATSLAEKPPATDFALGIRRFSMLIMRFTVVLIVFVLAVNVWLARPVLESILFAVALAVGLTPELLPMIVTVTLARSAMQMAKRKVIVKRLSAIHDVGAMNVLCTDKTGTLTEAKIKLLRVIDGSGAESPNAFSYAYVNSKFETGIKSPLDEAILSARPFDMAGFKKIDEAPFDFERRRVSVLVEHGGKRGLFVKGAPEDMLRLSKQYQDADGVVKGLNADRRADIQATLDGLGAQGFRALGIASRLADSTAATANQDRAVITDETDMVFAGFAVFLDPPKASAGATIRDLEKAGVAVKLVTGDNELVSRHVFAEIGVPVTGVLTGEALDRISEEALIGQLPRTNLFCRINPQQKHRILLAIKRRGDVVGFLGDGINDAPALHAADVGISVEGAADVARAAADLILLEPNLAVVGDAVAAGRAAVQNVTKYVLMGASSNFGNMFSMAGATLILPFLPMLPIQILLNNLIYNISEVAIPFDNVDPETVVNPIKWDIKLIERFMLVFGPVSSIFDFITFYAMLFFFHAGEALFQTGWFIESIVTQTLVVFCIRTRRLFFRSKPGEFLTVMNIAAVAVAIGLPFLPWGVGVWFGFVAPPPSFFVFLVIATLAYLGLVEISKLLFYRFTSGTRPSAAK</sequence>
<dbReference type="Gene3D" id="3.40.1110.10">
    <property type="entry name" value="Calcium-transporting ATPase, cytoplasmic domain N"/>
    <property type="match status" value="1"/>
</dbReference>
<evidence type="ECO:0000313" key="20">
    <source>
        <dbReference type="EMBL" id="RBP10405.1"/>
    </source>
</evidence>
<dbReference type="SUPFAM" id="SSF81665">
    <property type="entry name" value="Calcium ATPase, transmembrane domain M"/>
    <property type="match status" value="1"/>
</dbReference>
<dbReference type="Gene3D" id="1.20.1110.10">
    <property type="entry name" value="Calcium-transporting ATPase, transmembrane domain"/>
    <property type="match status" value="1"/>
</dbReference>
<dbReference type="InterPro" id="IPR008250">
    <property type="entry name" value="ATPase_P-typ_transduc_dom_A_sf"/>
</dbReference>
<dbReference type="PRINTS" id="PR01836">
    <property type="entry name" value="MGATPASE"/>
</dbReference>
<dbReference type="AlphaFoldDB" id="A0A366F9K5"/>
<evidence type="ECO:0000256" key="4">
    <source>
        <dbReference type="ARBA" id="ARBA00012786"/>
    </source>
</evidence>
<dbReference type="EC" id="7.2.2.14" evidence="4"/>
<keyword evidence="12" id="KW-0460">Magnesium</keyword>